<gene>
    <name evidence="1" type="ORF">PYTT_0369</name>
</gene>
<dbReference type="KEGG" id="agl:PYTT_0369"/>
<accession>A0A1H6KFI7</accession>
<reference evidence="2" key="1">
    <citation type="submission" date="2016-09" db="EMBL/GenBank/DDBJ databases">
        <authorList>
            <person name="Koehorst J."/>
        </authorList>
    </citation>
    <scope>NUCLEOTIDE SEQUENCE [LARGE SCALE GENOMIC DNA]</scope>
</reference>
<keyword evidence="2" id="KW-1185">Reference proteome</keyword>
<dbReference type="EMBL" id="LT629973">
    <property type="protein sequence ID" value="SEH74075.1"/>
    <property type="molecule type" value="Genomic_DNA"/>
</dbReference>
<evidence type="ECO:0000313" key="1">
    <source>
        <dbReference type="EMBL" id="SEH74075.1"/>
    </source>
</evidence>
<protein>
    <submittedName>
        <fullName evidence="1">Uncharacterized protein</fullName>
    </submittedName>
</protein>
<evidence type="ECO:0000313" key="2">
    <source>
        <dbReference type="Proteomes" id="UP000176204"/>
    </source>
</evidence>
<sequence length="88" mass="11004">MEYHTWKEKTEEGTQMYRAGHHASRWTLERMPKVGRSLKDDVDWEPVEFTREHWETLRDILWRKYQRKRGSWRIIEEIDKLLEDEEQS</sequence>
<name>A0A1H6KFI7_9BACT</name>
<organism evidence="1 2">
    <name type="scientific">Akkermansia glycaniphila</name>
    <dbReference type="NCBI Taxonomy" id="1679444"/>
    <lineage>
        <taxon>Bacteria</taxon>
        <taxon>Pseudomonadati</taxon>
        <taxon>Verrucomicrobiota</taxon>
        <taxon>Verrucomicrobiia</taxon>
        <taxon>Verrucomicrobiales</taxon>
        <taxon>Akkermansiaceae</taxon>
        <taxon>Akkermansia</taxon>
    </lineage>
</organism>
<proteinExistence type="predicted"/>
<dbReference type="AlphaFoldDB" id="A0A1H6KFI7"/>
<dbReference type="RefSeq" id="WP_071133228.1">
    <property type="nucleotide sequence ID" value="NZ_JACVVN010000002.1"/>
</dbReference>
<dbReference type="OrthoDB" id="194173at2"/>
<dbReference type="Proteomes" id="UP000176204">
    <property type="component" value="Chromosome I"/>
</dbReference>
<dbReference type="STRING" id="1679444.PYTT_0369"/>